<dbReference type="OrthoDB" id="128564at2"/>
<evidence type="ECO:0000313" key="3">
    <source>
        <dbReference type="EMBL" id="TBT87234.1"/>
    </source>
</evidence>
<protein>
    <submittedName>
        <fullName evidence="3">OpcA protein</fullName>
    </submittedName>
</protein>
<evidence type="ECO:0000259" key="2">
    <source>
        <dbReference type="Pfam" id="PF20171"/>
    </source>
</evidence>
<feature type="domain" description="Glucose-6-phosphate dehydrogenase assembly protein OpcA N-terminal" evidence="1">
    <location>
        <begin position="52"/>
        <end position="157"/>
    </location>
</feature>
<dbReference type="InterPro" id="IPR004555">
    <property type="entry name" value="G6PDH_assembly_OpcA"/>
</dbReference>
<dbReference type="RefSeq" id="WP_131167020.1">
    <property type="nucleotide sequence ID" value="NZ_SDMQ01000002.1"/>
</dbReference>
<dbReference type="Proteomes" id="UP000292373">
    <property type="component" value="Unassembled WGS sequence"/>
</dbReference>
<name>A0A4Q9KFS3_9ACTN</name>
<dbReference type="EMBL" id="SDMQ01000002">
    <property type="protein sequence ID" value="TBT87234.1"/>
    <property type="molecule type" value="Genomic_DNA"/>
</dbReference>
<organism evidence="3 4">
    <name type="scientific">Propioniciclava sinopodophylli</name>
    <dbReference type="NCBI Taxonomy" id="1837344"/>
    <lineage>
        <taxon>Bacteria</taxon>
        <taxon>Bacillati</taxon>
        <taxon>Actinomycetota</taxon>
        <taxon>Actinomycetes</taxon>
        <taxon>Propionibacteriales</taxon>
        <taxon>Propionibacteriaceae</taxon>
        <taxon>Propioniciclava</taxon>
    </lineage>
</organism>
<evidence type="ECO:0000259" key="1">
    <source>
        <dbReference type="Pfam" id="PF10128"/>
    </source>
</evidence>
<sequence length="303" mass="32217">MITTLKDTTSAQIQNAITKARQSVGAASGMVFTLLAIPTADDYDDAFDACLAAGREHPSRIIIATDGSTRTERLDAELHIGDEIPGEVIALKFHGELMHHKTSAMLPLLLPDSPVIAWWPGRAPEDASADRIGKLAGRRITDAMGTDDPLATLVARAGTVAPGDTDLTWTRLTPWRALLASALDNHQSPVVSGRVTAANNNAGGLLLAAWLRSRLGVPVDFEADGGPGVTGVTLSTEDGDITLKRPDGKMATFTAPRTPPRSVALRRREVSALLSEELRRLDTDKVFLESMACLPSTVNGNEG</sequence>
<dbReference type="PANTHER" id="PTHR38658">
    <property type="entry name" value="OXPP CYCLE PROTEIN OPCA-RELATED"/>
    <property type="match status" value="1"/>
</dbReference>
<dbReference type="AlphaFoldDB" id="A0A4Q9KFS3"/>
<dbReference type="InterPro" id="IPR046802">
    <property type="entry name" value="OpcA_G6PD_C"/>
</dbReference>
<dbReference type="InterPro" id="IPR046801">
    <property type="entry name" value="OpcA_G6PD_N"/>
</dbReference>
<keyword evidence="4" id="KW-1185">Reference proteome</keyword>
<reference evidence="3 4" key="1">
    <citation type="submission" date="2019-01" db="EMBL/GenBank/DDBJ databases">
        <title>Lactibacter flavus gen. nov., sp. nov., a novel bacterium of the family Propionibacteriaceae isolated from raw milk and dairy products.</title>
        <authorList>
            <person name="Huptas C."/>
            <person name="Wenning M."/>
            <person name="Breitenwieser F."/>
            <person name="Doll E."/>
            <person name="Von Neubeck M."/>
            <person name="Busse H.-J."/>
            <person name="Scherer S."/>
        </authorList>
    </citation>
    <scope>NUCLEOTIDE SEQUENCE [LARGE SCALE GENOMIC DNA]</scope>
    <source>
        <strain evidence="3 4">KCTC 33808</strain>
    </source>
</reference>
<dbReference type="PANTHER" id="PTHR38658:SF1">
    <property type="entry name" value="OXPP CYCLE PROTEIN OPCA-RELATED"/>
    <property type="match status" value="1"/>
</dbReference>
<dbReference type="Pfam" id="PF20171">
    <property type="entry name" value="OpcA_G6PD_C"/>
    <property type="match status" value="1"/>
</dbReference>
<evidence type="ECO:0000313" key="4">
    <source>
        <dbReference type="Proteomes" id="UP000292373"/>
    </source>
</evidence>
<comment type="caution">
    <text evidence="3">The sequence shown here is derived from an EMBL/GenBank/DDBJ whole genome shotgun (WGS) entry which is preliminary data.</text>
</comment>
<feature type="domain" description="Glucose-6-phosphate dehydrogenase assembly protein OpcA C-terminal" evidence="2">
    <location>
        <begin position="162"/>
        <end position="290"/>
    </location>
</feature>
<dbReference type="Pfam" id="PF10128">
    <property type="entry name" value="OpcA_G6PD_assem"/>
    <property type="match status" value="1"/>
</dbReference>
<gene>
    <name evidence="3" type="ORF">ET989_02665</name>
</gene>
<accession>A0A4Q9KFS3</accession>
<proteinExistence type="predicted"/>